<dbReference type="AlphaFoldDB" id="A0A401FKZ1"/>
<accession>A0A401FKZ1</accession>
<gene>
    <name evidence="1" type="ORF">NBRC111893_1122</name>
</gene>
<name>A0A401FKZ1_9LACO</name>
<reference evidence="1 2" key="1">
    <citation type="submission" date="2017-11" db="EMBL/GenBank/DDBJ databases">
        <title>Draft Genome Sequence of Lactobacillus curieae NBRC 111893 isolated from Koso, a Japanese sugar-Vegetable Fermented Beverage.</title>
        <authorList>
            <person name="Chiou T.Y."/>
            <person name="Oshima K."/>
            <person name="Suda W."/>
            <person name="Hattori M."/>
            <person name="Takahashi T."/>
        </authorList>
    </citation>
    <scope>NUCLEOTIDE SEQUENCE [LARGE SCALE GENOMIC DNA]</scope>
    <source>
        <strain evidence="1 2">NBRC111893</strain>
    </source>
</reference>
<dbReference type="RefSeq" id="WP_369689703.1">
    <property type="nucleotide sequence ID" value="NZ_BEXA01000002.1"/>
</dbReference>
<comment type="caution">
    <text evidence="1">The sequence shown here is derived from an EMBL/GenBank/DDBJ whole genome shotgun (WGS) entry which is preliminary data.</text>
</comment>
<protein>
    <submittedName>
        <fullName evidence="1">Tyrosine recombinase XerC</fullName>
    </submittedName>
</protein>
<dbReference type="Proteomes" id="UP000286974">
    <property type="component" value="Unassembled WGS sequence"/>
</dbReference>
<proteinExistence type="predicted"/>
<keyword evidence="2" id="KW-1185">Reference proteome</keyword>
<evidence type="ECO:0000313" key="1">
    <source>
        <dbReference type="EMBL" id="GAY72976.1"/>
    </source>
</evidence>
<evidence type="ECO:0000313" key="2">
    <source>
        <dbReference type="Proteomes" id="UP000286974"/>
    </source>
</evidence>
<dbReference type="EMBL" id="BEXA01000002">
    <property type="protein sequence ID" value="GAY72976.1"/>
    <property type="molecule type" value="Genomic_DNA"/>
</dbReference>
<sequence>MQKNDYIHHNEQLIAKLPSYVNDYYIEKSTIPLSPATLYQYLNEFIRFFEWMINTGITSVNKVADIPLNDLEQLKNKIWSFISLIY</sequence>
<organism evidence="1 2">
    <name type="scientific">Lentilactobacillus kosonis</name>
    <dbReference type="NCBI Taxonomy" id="2810561"/>
    <lineage>
        <taxon>Bacteria</taxon>
        <taxon>Bacillati</taxon>
        <taxon>Bacillota</taxon>
        <taxon>Bacilli</taxon>
        <taxon>Lactobacillales</taxon>
        <taxon>Lactobacillaceae</taxon>
        <taxon>Lentilactobacillus</taxon>
    </lineage>
</organism>